<protein>
    <submittedName>
        <fullName evidence="1">Uncharacterized protein</fullName>
    </submittedName>
</protein>
<comment type="caution">
    <text evidence="1">The sequence shown here is derived from an EMBL/GenBank/DDBJ whole genome shotgun (WGS) entry which is preliminary data.</text>
</comment>
<dbReference type="RefSeq" id="WP_344802955.1">
    <property type="nucleotide sequence ID" value="NZ_BAABAB010000010.1"/>
</dbReference>
<reference evidence="2" key="1">
    <citation type="journal article" date="2019" name="Int. J. Syst. Evol. Microbiol.">
        <title>The Global Catalogue of Microorganisms (GCM) 10K type strain sequencing project: providing services to taxonomists for standard genome sequencing and annotation.</title>
        <authorList>
            <consortium name="The Broad Institute Genomics Platform"/>
            <consortium name="The Broad Institute Genome Sequencing Center for Infectious Disease"/>
            <person name="Wu L."/>
            <person name="Ma J."/>
        </authorList>
    </citation>
    <scope>NUCLEOTIDE SEQUENCE [LARGE SCALE GENOMIC DNA]</scope>
    <source>
        <strain evidence="2">JCM 16929</strain>
    </source>
</reference>
<sequence length="41" mass="4494">MIKDGGGHLPNGIPDNADTGWFESPELTHLHGPWFAFASSW</sequence>
<name>A0ABP6ZLY2_9ACTN</name>
<organism evidence="1 2">
    <name type="scientific">Microlunatus ginsengisoli</name>
    <dbReference type="NCBI Taxonomy" id="363863"/>
    <lineage>
        <taxon>Bacteria</taxon>
        <taxon>Bacillati</taxon>
        <taxon>Actinomycetota</taxon>
        <taxon>Actinomycetes</taxon>
        <taxon>Propionibacteriales</taxon>
        <taxon>Propionibacteriaceae</taxon>
        <taxon>Microlunatus</taxon>
    </lineage>
</organism>
<keyword evidence="2" id="KW-1185">Reference proteome</keyword>
<evidence type="ECO:0000313" key="2">
    <source>
        <dbReference type="Proteomes" id="UP001501490"/>
    </source>
</evidence>
<dbReference type="Proteomes" id="UP001501490">
    <property type="component" value="Unassembled WGS sequence"/>
</dbReference>
<dbReference type="EMBL" id="BAABAB010000010">
    <property type="protein sequence ID" value="GAA3614027.1"/>
    <property type="molecule type" value="Genomic_DNA"/>
</dbReference>
<gene>
    <name evidence="1" type="ORF">GCM10022236_14900</name>
</gene>
<proteinExistence type="predicted"/>
<evidence type="ECO:0000313" key="1">
    <source>
        <dbReference type="EMBL" id="GAA3614027.1"/>
    </source>
</evidence>
<accession>A0ABP6ZLY2</accession>